<dbReference type="EC" id="4.2.1.3" evidence="2"/>
<feature type="domain" description="Aconitase A/isopropylmalate dehydratase small subunit swivel" evidence="8">
    <location>
        <begin position="513"/>
        <end position="580"/>
    </location>
</feature>
<dbReference type="Gene3D" id="3.20.19.10">
    <property type="entry name" value="Aconitase, domain 4"/>
    <property type="match status" value="1"/>
</dbReference>
<evidence type="ECO:0000256" key="1">
    <source>
        <dbReference type="ARBA" id="ARBA00011245"/>
    </source>
</evidence>
<dbReference type="OrthoDB" id="9764318at2"/>
<dbReference type="GO" id="GO:0003994">
    <property type="term" value="F:aconitate hydratase activity"/>
    <property type="evidence" value="ECO:0007669"/>
    <property type="project" value="UniProtKB-EC"/>
</dbReference>
<keyword evidence="3" id="KW-0479">Metal-binding</keyword>
<dbReference type="AlphaFoldDB" id="A0A410MEW4"/>
<evidence type="ECO:0000256" key="3">
    <source>
        <dbReference type="ARBA" id="ARBA00022723"/>
    </source>
</evidence>
<dbReference type="InterPro" id="IPR015931">
    <property type="entry name" value="Acnase/IPM_dHydase_lsu_aba_1/3"/>
</dbReference>
<evidence type="ECO:0000313" key="9">
    <source>
        <dbReference type="EMBL" id="QAS53166.1"/>
    </source>
</evidence>
<dbReference type="InterPro" id="IPR036008">
    <property type="entry name" value="Aconitase_4Fe-4S_dom"/>
</dbReference>
<accession>A0A410MEW4</accession>
<dbReference type="InterPro" id="IPR001030">
    <property type="entry name" value="Acoase/IPM_deHydtase_lsu_aba"/>
</dbReference>
<proteinExistence type="predicted"/>
<dbReference type="NCBIfam" id="TIGR01342">
    <property type="entry name" value="acon_putative"/>
    <property type="match status" value="1"/>
</dbReference>
<dbReference type="GO" id="GO:0006099">
    <property type="term" value="P:tricarboxylic acid cycle"/>
    <property type="evidence" value="ECO:0007669"/>
    <property type="project" value="UniProtKB-UniPathway"/>
</dbReference>
<dbReference type="InterPro" id="IPR006250">
    <property type="entry name" value="Aconitase_put"/>
</dbReference>
<dbReference type="Pfam" id="PF00694">
    <property type="entry name" value="Aconitase_C"/>
    <property type="match status" value="1"/>
</dbReference>
<protein>
    <recommendedName>
        <fullName evidence="2">aconitate hydratase</fullName>
        <ecNumber evidence="2">4.2.1.3</ecNumber>
    </recommendedName>
</protein>
<feature type="domain" description="Aconitase/3-isopropylmalate dehydratase large subunit alpha/beta/alpha" evidence="7">
    <location>
        <begin position="8"/>
        <end position="407"/>
    </location>
</feature>
<sequence length="649" mass="70867">MSYNVTQKLIKDHLIEGEMTPGSEIGLKIDQTLTQDATGTMVMLELEAMGIDRAKTEASAQYVDHNLIQEDSKNPDDHLFLESAAKRFGLHFSRPGNGVSHPVHMQRLAKPGKTLLGSDSHTCANGCMGMLAMGAGGIDVAMAIAGEPFYVKMPKVWGVKVTGELPDWVSAKDAILEMLKRHGVKGGVNHVFEYYGPGLKNLTAMDRHVIANMGAELGATGTVFPSDEETKRFMKLQGREDEWIELKADDGATYDVHDELNLSEIGPMVAKPSSPGNVVPVEELEGEPIYQSYVGSSANPGYRDFAIVSKIVEGRHIADGVSFDLNPTSRQMLIDLSQEGHIANFLQAGARLHQAGCNGCIGMGQAPATGRNSLRTTPRNFPGRSGTKEDSVFLCSPETAAVSALTGKITDPRKSDFDFPSVQELDQPTVDTRLLDKPLPFNEAKEVELVKGPNVASIPEMDELPNDMELPILLKMGDDISTDEILAGGARVLPYRSNLPEISKFTFEIVDETYHDRAMKIKSEGGHAVVAGANYGQGSSREHAALAPKYLGLKVAIVEDFARIHWQNLGNFGVLPLTFVDPSDLKDLEQGDVLVFKGLRDKIKQSPQVEVEVKGKDKTLKLEHALSDRQIEIMQMGGLINWVKNRLEE</sequence>
<evidence type="ECO:0000259" key="7">
    <source>
        <dbReference type="Pfam" id="PF00330"/>
    </source>
</evidence>
<dbReference type="InterPro" id="IPR015928">
    <property type="entry name" value="Aconitase/3IPM_dehydase_swvl"/>
</dbReference>
<dbReference type="PANTHER" id="PTHR43160">
    <property type="entry name" value="ACONITATE HYDRATASE B"/>
    <property type="match status" value="1"/>
</dbReference>
<dbReference type="RefSeq" id="WP_128525442.1">
    <property type="nucleotide sequence ID" value="NZ_CP026118.1"/>
</dbReference>
<dbReference type="NCBIfam" id="NF005558">
    <property type="entry name" value="PRK07229.1"/>
    <property type="match status" value="1"/>
</dbReference>
<dbReference type="Gene3D" id="3.30.499.10">
    <property type="entry name" value="Aconitase, domain 3"/>
    <property type="match status" value="2"/>
</dbReference>
<keyword evidence="5" id="KW-0411">Iron-sulfur</keyword>
<dbReference type="UniPathway" id="UPA00223"/>
<reference evidence="9 10" key="1">
    <citation type="submission" date="2018-01" db="EMBL/GenBank/DDBJ databases">
        <title>The whole genome sequencing and assembly of Halobacillus litoralis ERB031 strain.</title>
        <authorList>
            <person name="Lee S.-J."/>
            <person name="Park M.-K."/>
            <person name="Kim J.-Y."/>
            <person name="Lee Y.-J."/>
            <person name="Yi H."/>
            <person name="Bahn Y.-S."/>
            <person name="Kim J.F."/>
            <person name="Lee D.-W."/>
        </authorList>
    </citation>
    <scope>NUCLEOTIDE SEQUENCE [LARGE SCALE GENOMIC DNA]</scope>
    <source>
        <strain evidence="9 10">ERB 031</strain>
    </source>
</reference>
<organism evidence="9 10">
    <name type="scientific">Halobacillus litoralis</name>
    <dbReference type="NCBI Taxonomy" id="45668"/>
    <lineage>
        <taxon>Bacteria</taxon>
        <taxon>Bacillati</taxon>
        <taxon>Bacillota</taxon>
        <taxon>Bacilli</taxon>
        <taxon>Bacillales</taxon>
        <taxon>Bacillaceae</taxon>
        <taxon>Halobacillus</taxon>
    </lineage>
</organism>
<dbReference type="GO" id="GO:0005829">
    <property type="term" value="C:cytosol"/>
    <property type="evidence" value="ECO:0007669"/>
    <property type="project" value="TreeGrafter"/>
</dbReference>
<dbReference type="PANTHER" id="PTHR43160:SF3">
    <property type="entry name" value="ACONITATE HYDRATASE, MITOCHONDRIAL"/>
    <property type="match status" value="1"/>
</dbReference>
<evidence type="ECO:0000313" key="10">
    <source>
        <dbReference type="Proteomes" id="UP000287756"/>
    </source>
</evidence>
<name>A0A410MEW4_9BACI</name>
<dbReference type="EMBL" id="CP026118">
    <property type="protein sequence ID" value="QAS53166.1"/>
    <property type="molecule type" value="Genomic_DNA"/>
</dbReference>
<evidence type="ECO:0000256" key="2">
    <source>
        <dbReference type="ARBA" id="ARBA00012926"/>
    </source>
</evidence>
<evidence type="ECO:0000256" key="6">
    <source>
        <dbReference type="ARBA" id="ARBA00023501"/>
    </source>
</evidence>
<comment type="subunit">
    <text evidence="1">Monomer.</text>
</comment>
<dbReference type="KEGG" id="hli:HLI_13700"/>
<dbReference type="Proteomes" id="UP000287756">
    <property type="component" value="Chromosome"/>
</dbReference>
<dbReference type="SUPFAM" id="SSF53732">
    <property type="entry name" value="Aconitase iron-sulfur domain"/>
    <property type="match status" value="1"/>
</dbReference>
<dbReference type="GO" id="GO:0051539">
    <property type="term" value="F:4 iron, 4 sulfur cluster binding"/>
    <property type="evidence" value="ECO:0007669"/>
    <property type="project" value="TreeGrafter"/>
</dbReference>
<evidence type="ECO:0000259" key="8">
    <source>
        <dbReference type="Pfam" id="PF00694"/>
    </source>
</evidence>
<comment type="catalytic activity">
    <reaction evidence="6">
        <text>citrate = D-threo-isocitrate</text>
        <dbReference type="Rhea" id="RHEA:10336"/>
        <dbReference type="ChEBI" id="CHEBI:15562"/>
        <dbReference type="ChEBI" id="CHEBI:16947"/>
        <dbReference type="EC" id="4.2.1.3"/>
    </reaction>
</comment>
<dbReference type="InterPro" id="IPR000573">
    <property type="entry name" value="AconitaseA/IPMdHydase_ssu_swvl"/>
</dbReference>
<dbReference type="Pfam" id="PF00330">
    <property type="entry name" value="Aconitase"/>
    <property type="match status" value="1"/>
</dbReference>
<gene>
    <name evidence="9" type="ORF">HLI_13700</name>
</gene>
<evidence type="ECO:0000256" key="4">
    <source>
        <dbReference type="ARBA" id="ARBA00023004"/>
    </source>
</evidence>
<evidence type="ECO:0000256" key="5">
    <source>
        <dbReference type="ARBA" id="ARBA00023014"/>
    </source>
</evidence>
<dbReference type="GO" id="GO:0046872">
    <property type="term" value="F:metal ion binding"/>
    <property type="evidence" value="ECO:0007669"/>
    <property type="project" value="UniProtKB-KW"/>
</dbReference>
<dbReference type="PRINTS" id="PR00415">
    <property type="entry name" value="ACONITASE"/>
</dbReference>
<keyword evidence="4" id="KW-0408">Iron</keyword>
<dbReference type="InterPro" id="IPR050926">
    <property type="entry name" value="Aconitase/IPM_isomerase"/>
</dbReference>
<dbReference type="SUPFAM" id="SSF52016">
    <property type="entry name" value="LeuD/IlvD-like"/>
    <property type="match status" value="1"/>
</dbReference>